<keyword evidence="1" id="KW-0723">Serine/threonine-protein kinase</keyword>
<sequence length="686" mass="75548">MGGDSIDGIGVAVAGSGEDSLSAGVGGSGPRFVPLVSLPAGYVNQSAITAAAVAAAAAAASAKPTNGAPFGQSLVSKQPQQQTLSTQQRSTRQKSADQQQHHVDPNHTDANCDYIVRPGEVWMNRYYMDSLIGKGSFGQVTFIFPSINHIAKCHVRSKSRHSSSTSTCQPHDISQWRHSPSMTNLPSSIDLSSGTNTTLEGFLKNAENEKKEKLRSLNGTGIHYIYSFDAMNSDGLPVSLAYVRWPIYGLLKNAPFCNLSRLSRNPLPFVSEKGKQLKKEVRLLTHFVFRGHLCLVFELLSHNLYDLLRNTNFRGVSLNLTRKFTQQLCSALEFLSRPDLQIIHCDLKPENILLINPKRSAIKLVDFGSSCHVNEKVYQYIQSRFYRSPDVLLGLDYTMAIDMWSLGCILVELHTGEPLFAGQHELDQMLKIIEVLGMLPSYLIEKSRRWPMFFEREPNGNFVPNYQASMKDNVKINYKPPGARKLSDILGVNSGGPMGRRLQEPGHSPQDYAIFMDLVLHMLIYDPDKRIRPSEALAHRFFCRTAPQPTSRAIALSVHHARQHSGQPQTILANPDALFYQRHSGTVGNNWMGKQTTGLVAVPQSGQPAGDFFIDLPPQAQQLPPSSITFHPGTGAPISPYDAPAPLLRRYSMRNAAAAAAAAAEIAMGLSPQPQPPPPPPSSLWR</sequence>
<dbReference type="Proteomes" id="UP000019149">
    <property type="component" value="Unassembled WGS sequence"/>
</dbReference>
<dbReference type="PROSITE" id="PS50011">
    <property type="entry name" value="PROTEIN_KINASE_DOM"/>
    <property type="match status" value="1"/>
</dbReference>
<reference evidence="8 9" key="1">
    <citation type="journal article" date="2013" name="Nat. Genet.">
        <title>The genome of the hydatid tapeworm Echinococcus granulosus.</title>
        <authorList>
            <person name="Zheng H."/>
            <person name="Zhang W."/>
            <person name="Zhang L."/>
            <person name="Zhang Z."/>
            <person name="Li J."/>
            <person name="Lu G."/>
            <person name="Zhu Y."/>
            <person name="Wang Y."/>
            <person name="Huang Y."/>
            <person name="Liu J."/>
            <person name="Kang H."/>
            <person name="Chen J."/>
            <person name="Wang L."/>
            <person name="Chen A."/>
            <person name="Yu S."/>
            <person name="Gao Z."/>
            <person name="Jin L."/>
            <person name="Gu W."/>
            <person name="Wang Z."/>
            <person name="Zhao L."/>
            <person name="Shi B."/>
            <person name="Wen H."/>
            <person name="Lin R."/>
            <person name="Jones M.K."/>
            <person name="Brejova B."/>
            <person name="Vinar T."/>
            <person name="Zhao G."/>
            <person name="McManus D.P."/>
            <person name="Chen Z."/>
            <person name="Zhou Y."/>
            <person name="Wang S."/>
        </authorList>
    </citation>
    <scope>NUCLEOTIDE SEQUENCE [LARGE SCALE GENOMIC DNA]</scope>
</reference>
<feature type="compositionally biased region" description="Low complexity" evidence="6">
    <location>
        <begin position="76"/>
        <end position="90"/>
    </location>
</feature>
<evidence type="ECO:0000256" key="3">
    <source>
        <dbReference type="ARBA" id="ARBA00022741"/>
    </source>
</evidence>
<dbReference type="AlphaFoldDB" id="W6UN63"/>
<dbReference type="PANTHER" id="PTHR24058">
    <property type="entry name" value="DUAL SPECIFICITY PROTEIN KINASE"/>
    <property type="match status" value="1"/>
</dbReference>
<keyword evidence="9" id="KW-1185">Reference proteome</keyword>
<dbReference type="GO" id="GO:0005524">
    <property type="term" value="F:ATP binding"/>
    <property type="evidence" value="ECO:0007669"/>
    <property type="project" value="UniProtKB-KW"/>
</dbReference>
<dbReference type="PANTHER" id="PTHR24058:SF28">
    <property type="entry name" value="SERINE_THREONINE-PROTEIN KINASE MINIBRAIN"/>
    <property type="match status" value="1"/>
</dbReference>
<dbReference type="Pfam" id="PF00069">
    <property type="entry name" value="Pkinase"/>
    <property type="match status" value="1"/>
</dbReference>
<dbReference type="PROSITE" id="PS00108">
    <property type="entry name" value="PROTEIN_KINASE_ST"/>
    <property type="match status" value="1"/>
</dbReference>
<dbReference type="Gene3D" id="3.30.200.20">
    <property type="entry name" value="Phosphorylase Kinase, domain 1"/>
    <property type="match status" value="1"/>
</dbReference>
<proteinExistence type="predicted"/>
<evidence type="ECO:0000313" key="9">
    <source>
        <dbReference type="Proteomes" id="UP000019149"/>
    </source>
</evidence>
<evidence type="ECO:0000256" key="2">
    <source>
        <dbReference type="ARBA" id="ARBA00022679"/>
    </source>
</evidence>
<comment type="caution">
    <text evidence="8">The sequence shown here is derived from an EMBL/GenBank/DDBJ whole genome shotgun (WGS) entry which is preliminary data.</text>
</comment>
<dbReference type="STRING" id="6210.W6UN63"/>
<feature type="region of interest" description="Disordered" evidence="6">
    <location>
        <begin position="69"/>
        <end position="111"/>
    </location>
</feature>
<dbReference type="GO" id="GO:0004674">
    <property type="term" value="F:protein serine/threonine kinase activity"/>
    <property type="evidence" value="ECO:0007669"/>
    <property type="project" value="UniProtKB-KW"/>
</dbReference>
<dbReference type="EMBL" id="APAU02000012">
    <property type="protein sequence ID" value="EUB62553.1"/>
    <property type="molecule type" value="Genomic_DNA"/>
</dbReference>
<dbReference type="Gene3D" id="1.10.510.10">
    <property type="entry name" value="Transferase(Phosphotransferase) domain 1"/>
    <property type="match status" value="1"/>
</dbReference>
<evidence type="ECO:0000256" key="5">
    <source>
        <dbReference type="ARBA" id="ARBA00022840"/>
    </source>
</evidence>
<evidence type="ECO:0000256" key="1">
    <source>
        <dbReference type="ARBA" id="ARBA00022527"/>
    </source>
</evidence>
<organism evidence="8 9">
    <name type="scientific">Echinococcus granulosus</name>
    <name type="common">Hydatid tapeworm</name>
    <dbReference type="NCBI Taxonomy" id="6210"/>
    <lineage>
        <taxon>Eukaryota</taxon>
        <taxon>Metazoa</taxon>
        <taxon>Spiralia</taxon>
        <taxon>Lophotrochozoa</taxon>
        <taxon>Platyhelminthes</taxon>
        <taxon>Cestoda</taxon>
        <taxon>Eucestoda</taxon>
        <taxon>Cyclophyllidea</taxon>
        <taxon>Taeniidae</taxon>
        <taxon>Echinococcus</taxon>
        <taxon>Echinococcus granulosus group</taxon>
    </lineage>
</organism>
<evidence type="ECO:0000256" key="4">
    <source>
        <dbReference type="ARBA" id="ARBA00022777"/>
    </source>
</evidence>
<feature type="region of interest" description="Disordered" evidence="6">
    <location>
        <begin position="160"/>
        <end position="179"/>
    </location>
</feature>
<dbReference type="OrthoDB" id="9332038at2759"/>
<dbReference type="InterPro" id="IPR000719">
    <property type="entry name" value="Prot_kinase_dom"/>
</dbReference>
<evidence type="ECO:0000313" key="8">
    <source>
        <dbReference type="EMBL" id="EUB62553.1"/>
    </source>
</evidence>
<evidence type="ECO:0000259" key="7">
    <source>
        <dbReference type="PROSITE" id="PS50011"/>
    </source>
</evidence>
<accession>W6UN63</accession>
<dbReference type="SMART" id="SM00220">
    <property type="entry name" value="S_TKc"/>
    <property type="match status" value="1"/>
</dbReference>
<protein>
    <submittedName>
        <fullName evidence="8">Dual specificity tyrosine-phosphorylation-regulated kinase 1A</fullName>
    </submittedName>
</protein>
<evidence type="ECO:0000256" key="6">
    <source>
        <dbReference type="SAM" id="MobiDB-lite"/>
    </source>
</evidence>
<keyword evidence="2" id="KW-0808">Transferase</keyword>
<dbReference type="InterPro" id="IPR050494">
    <property type="entry name" value="Ser_Thr_dual-spec_kinase"/>
</dbReference>
<keyword evidence="3" id="KW-0547">Nucleotide-binding</keyword>
<name>W6UN63_ECHGR</name>
<dbReference type="KEGG" id="egl:EGR_02685"/>
<dbReference type="SUPFAM" id="SSF56112">
    <property type="entry name" value="Protein kinase-like (PK-like)"/>
    <property type="match status" value="1"/>
</dbReference>
<dbReference type="GeneID" id="36338400"/>
<dbReference type="InterPro" id="IPR008271">
    <property type="entry name" value="Ser/Thr_kinase_AS"/>
</dbReference>
<keyword evidence="5" id="KW-0067">ATP-binding</keyword>
<dbReference type="InterPro" id="IPR011009">
    <property type="entry name" value="Kinase-like_dom_sf"/>
</dbReference>
<dbReference type="CTD" id="36338400"/>
<dbReference type="RefSeq" id="XP_024353749.1">
    <property type="nucleotide sequence ID" value="XM_024491934.1"/>
</dbReference>
<feature type="domain" description="Protein kinase" evidence="7">
    <location>
        <begin position="126"/>
        <end position="542"/>
    </location>
</feature>
<gene>
    <name evidence="8" type="ORF">EGR_02685</name>
</gene>
<keyword evidence="4 8" id="KW-0418">Kinase</keyword>